<proteinExistence type="predicted"/>
<protein>
    <submittedName>
        <fullName evidence="1">Uncharacterized protein</fullName>
    </submittedName>
</protein>
<sequence>MNAEQQSYLSNTHRKQIDLRSWAELSDLNDPTEIDVLWLTALDSLKFSERQDRRDAHFWLQILSRASRMRIWEQLHQDRTHADTLRPIAHEQIRVVAEDVTRALHSDAKRRLEEDEASTFEETQSQSNFHVELDVPDFLFGSGRHDSNVVDEWAHINVPLSKPLLRFRDWCITNQYDLRRPHEML</sequence>
<accession>A0A9P6IVA1</accession>
<keyword evidence="2" id="KW-1185">Reference proteome</keyword>
<reference evidence="1" key="1">
    <citation type="journal article" date="2020" name="Fungal Divers.">
        <title>Resolving the Mortierellaceae phylogeny through synthesis of multi-gene phylogenetics and phylogenomics.</title>
        <authorList>
            <person name="Vandepol N."/>
            <person name="Liber J."/>
            <person name="Desiro A."/>
            <person name="Na H."/>
            <person name="Kennedy M."/>
            <person name="Barry K."/>
            <person name="Grigoriev I.V."/>
            <person name="Miller A.N."/>
            <person name="O'Donnell K."/>
            <person name="Stajich J.E."/>
            <person name="Bonito G."/>
        </authorList>
    </citation>
    <scope>NUCLEOTIDE SEQUENCE</scope>
    <source>
        <strain evidence="1">MES-2147</strain>
    </source>
</reference>
<evidence type="ECO:0000313" key="1">
    <source>
        <dbReference type="EMBL" id="KAF9949397.1"/>
    </source>
</evidence>
<feature type="non-terminal residue" evidence="1">
    <location>
        <position position="1"/>
    </location>
</feature>
<dbReference type="EMBL" id="JAAAHW010007301">
    <property type="protein sequence ID" value="KAF9949397.1"/>
    <property type="molecule type" value="Genomic_DNA"/>
</dbReference>
<dbReference type="Proteomes" id="UP000749646">
    <property type="component" value="Unassembled WGS sequence"/>
</dbReference>
<organism evidence="1 2">
    <name type="scientific">Modicella reniformis</name>
    <dbReference type="NCBI Taxonomy" id="1440133"/>
    <lineage>
        <taxon>Eukaryota</taxon>
        <taxon>Fungi</taxon>
        <taxon>Fungi incertae sedis</taxon>
        <taxon>Mucoromycota</taxon>
        <taxon>Mortierellomycotina</taxon>
        <taxon>Mortierellomycetes</taxon>
        <taxon>Mortierellales</taxon>
        <taxon>Mortierellaceae</taxon>
        <taxon>Modicella</taxon>
    </lineage>
</organism>
<gene>
    <name evidence="1" type="ORF">BGZ65_007353</name>
</gene>
<name>A0A9P6IVA1_9FUNG</name>
<comment type="caution">
    <text evidence="1">The sequence shown here is derived from an EMBL/GenBank/DDBJ whole genome shotgun (WGS) entry which is preliminary data.</text>
</comment>
<dbReference type="AlphaFoldDB" id="A0A9P6IVA1"/>
<evidence type="ECO:0000313" key="2">
    <source>
        <dbReference type="Proteomes" id="UP000749646"/>
    </source>
</evidence>